<evidence type="ECO:0000313" key="2">
    <source>
        <dbReference type="Proteomes" id="UP001597178"/>
    </source>
</evidence>
<gene>
    <name evidence="1" type="ORF">ACFQ4A_14475</name>
</gene>
<dbReference type="EMBL" id="JBHTNH010000028">
    <property type="protein sequence ID" value="MFD1362861.1"/>
    <property type="molecule type" value="Genomic_DNA"/>
</dbReference>
<comment type="caution">
    <text evidence="1">The sequence shown here is derived from an EMBL/GenBank/DDBJ whole genome shotgun (WGS) entry which is preliminary data.</text>
</comment>
<organism evidence="1 2">
    <name type="scientific">Lentibacillus salinarum</name>
    <dbReference type="NCBI Taxonomy" id="446820"/>
    <lineage>
        <taxon>Bacteria</taxon>
        <taxon>Bacillati</taxon>
        <taxon>Bacillota</taxon>
        <taxon>Bacilli</taxon>
        <taxon>Bacillales</taxon>
        <taxon>Bacillaceae</taxon>
        <taxon>Lentibacillus</taxon>
    </lineage>
</organism>
<protein>
    <submittedName>
        <fullName evidence="1">Uncharacterized protein</fullName>
    </submittedName>
</protein>
<proteinExistence type="predicted"/>
<accession>A0ABW3ZWW4</accession>
<dbReference type="RefSeq" id="WP_382401813.1">
    <property type="nucleotide sequence ID" value="NZ_JBHTNH010000028.1"/>
</dbReference>
<sequence>MEDQRPTSEDFITVTDIDSGCVLQIVGLPADELAPGILLEGVMGKFHDDFFYTWLFTDNVYPERAENYFVFVD</sequence>
<dbReference type="Proteomes" id="UP001597178">
    <property type="component" value="Unassembled WGS sequence"/>
</dbReference>
<keyword evidence="2" id="KW-1185">Reference proteome</keyword>
<name>A0ABW3ZWW4_9BACI</name>
<reference evidence="2" key="1">
    <citation type="journal article" date="2019" name="Int. J. Syst. Evol. Microbiol.">
        <title>The Global Catalogue of Microorganisms (GCM) 10K type strain sequencing project: providing services to taxonomists for standard genome sequencing and annotation.</title>
        <authorList>
            <consortium name="The Broad Institute Genomics Platform"/>
            <consortium name="The Broad Institute Genome Sequencing Center for Infectious Disease"/>
            <person name="Wu L."/>
            <person name="Ma J."/>
        </authorList>
    </citation>
    <scope>NUCLEOTIDE SEQUENCE [LARGE SCALE GENOMIC DNA]</scope>
    <source>
        <strain evidence="2">CCUG 54822</strain>
    </source>
</reference>
<evidence type="ECO:0000313" key="1">
    <source>
        <dbReference type="EMBL" id="MFD1362861.1"/>
    </source>
</evidence>